<keyword evidence="3 5" id="KW-1133">Transmembrane helix</keyword>
<reference evidence="7 8" key="1">
    <citation type="submission" date="2019-03" db="EMBL/GenBank/DDBJ databases">
        <title>Deep-cultivation of Planctomycetes and their phenomic and genomic characterization uncovers novel biology.</title>
        <authorList>
            <person name="Wiegand S."/>
            <person name="Jogler M."/>
            <person name="Boedeker C."/>
            <person name="Pinto D."/>
            <person name="Vollmers J."/>
            <person name="Rivas-Marin E."/>
            <person name="Kohn T."/>
            <person name="Peeters S.H."/>
            <person name="Heuer A."/>
            <person name="Rast P."/>
            <person name="Oberbeckmann S."/>
            <person name="Bunk B."/>
            <person name="Jeske O."/>
            <person name="Meyerdierks A."/>
            <person name="Storesund J.E."/>
            <person name="Kallscheuer N."/>
            <person name="Luecker S."/>
            <person name="Lage O.M."/>
            <person name="Pohl T."/>
            <person name="Merkel B.J."/>
            <person name="Hornburger P."/>
            <person name="Mueller R.-W."/>
            <person name="Bruemmer F."/>
            <person name="Labrenz M."/>
            <person name="Spormann A.M."/>
            <person name="Op den Camp H."/>
            <person name="Overmann J."/>
            <person name="Amann R."/>
            <person name="Jetten M.S.M."/>
            <person name="Mascher T."/>
            <person name="Medema M.H."/>
            <person name="Devos D.P."/>
            <person name="Kaster A.-K."/>
            <person name="Ovreas L."/>
            <person name="Rohde M."/>
            <person name="Galperin M.Y."/>
            <person name="Jogler C."/>
        </authorList>
    </citation>
    <scope>NUCLEOTIDE SEQUENCE [LARGE SCALE GENOMIC DNA]</scope>
    <source>
        <strain evidence="7 8">Enr13</strain>
    </source>
</reference>
<feature type="transmembrane region" description="Helical" evidence="5">
    <location>
        <begin position="84"/>
        <end position="106"/>
    </location>
</feature>
<feature type="transmembrane region" description="Helical" evidence="5">
    <location>
        <begin position="24"/>
        <end position="41"/>
    </location>
</feature>
<dbReference type="Proteomes" id="UP000319004">
    <property type="component" value="Chromosome"/>
</dbReference>
<accession>A0A518HJE9</accession>
<name>A0A518HJE9_9BACT</name>
<feature type="domain" description="O-antigen ligase-related" evidence="6">
    <location>
        <begin position="232"/>
        <end position="349"/>
    </location>
</feature>
<evidence type="ECO:0000313" key="8">
    <source>
        <dbReference type="Proteomes" id="UP000319004"/>
    </source>
</evidence>
<evidence type="ECO:0000256" key="1">
    <source>
        <dbReference type="ARBA" id="ARBA00004141"/>
    </source>
</evidence>
<feature type="transmembrane region" description="Helical" evidence="5">
    <location>
        <begin position="341"/>
        <end position="361"/>
    </location>
</feature>
<dbReference type="OrthoDB" id="871774at2"/>
<keyword evidence="4 5" id="KW-0472">Membrane</keyword>
<sequence>MATAVFDTTDHTHMPRIDTDVDDRHGWGFALLLATTATLFVRPADLVPALDKWPIYQVLIVACLAVSARASAKQFSHGRLIHRPITAALLLLVIAVGTSHLSHGFIWAARMSMLEVSKLIALYVLIIGLVNTPTRLRFFVKWLTAAITTMATLVLLDKFGWVSIAALESIQDRGVIQDGVAEQVERIRGTGIFQDPNDFGLILVMGLVFCGSFLTKPRTGWIRYGWLAPAGVLLAALAMTHSRGALLSLICAVSTALCYFRGGKYGVLALPGLSLLALAFSSRMSDFSAINQGTGQDRIQIWSDSLNIWRQYPLFGLGEGLIADEIGVVTHNSFLHCYAELGFFGGTTFVACFLAAGFGLWSQRRPRTKPPADETPAAQAAREHSRLCGFLFAALMGCIAAMLTISRQFVAPTYLILGLVAAAISMPAHASLPSQVAGLRIGNRFLLLSLLASAASLLLFYVTIRLFVRW</sequence>
<feature type="transmembrane region" description="Helical" evidence="5">
    <location>
        <begin position="411"/>
        <end position="433"/>
    </location>
</feature>
<keyword evidence="7" id="KW-0436">Ligase</keyword>
<evidence type="ECO:0000313" key="7">
    <source>
        <dbReference type="EMBL" id="QDV40953.1"/>
    </source>
</evidence>
<organism evidence="7 8">
    <name type="scientific">Stieleria neptunia</name>
    <dbReference type="NCBI Taxonomy" id="2527979"/>
    <lineage>
        <taxon>Bacteria</taxon>
        <taxon>Pseudomonadati</taxon>
        <taxon>Planctomycetota</taxon>
        <taxon>Planctomycetia</taxon>
        <taxon>Pirellulales</taxon>
        <taxon>Pirellulaceae</taxon>
        <taxon>Stieleria</taxon>
    </lineage>
</organism>
<protein>
    <submittedName>
        <fullName evidence="7">O-Antigen ligase</fullName>
    </submittedName>
</protein>
<evidence type="ECO:0000259" key="6">
    <source>
        <dbReference type="Pfam" id="PF04932"/>
    </source>
</evidence>
<feature type="transmembrane region" description="Helical" evidence="5">
    <location>
        <begin position="199"/>
        <end position="214"/>
    </location>
</feature>
<proteinExistence type="predicted"/>
<dbReference type="RefSeq" id="WP_145384747.1">
    <property type="nucleotide sequence ID" value="NZ_CP037423.1"/>
</dbReference>
<feature type="transmembrane region" description="Helical" evidence="5">
    <location>
        <begin position="445"/>
        <end position="468"/>
    </location>
</feature>
<dbReference type="Pfam" id="PF04932">
    <property type="entry name" value="Wzy_C"/>
    <property type="match status" value="1"/>
</dbReference>
<dbReference type="AlphaFoldDB" id="A0A518HJE9"/>
<feature type="transmembrane region" description="Helical" evidence="5">
    <location>
        <begin position="267"/>
        <end position="284"/>
    </location>
</feature>
<feature type="transmembrane region" description="Helical" evidence="5">
    <location>
        <begin position="221"/>
        <end position="238"/>
    </location>
</feature>
<comment type="subcellular location">
    <subcellularLocation>
        <location evidence="1">Membrane</location>
        <topology evidence="1">Multi-pass membrane protein</topology>
    </subcellularLocation>
</comment>
<feature type="transmembrane region" description="Helical" evidence="5">
    <location>
        <begin position="112"/>
        <end position="131"/>
    </location>
</feature>
<dbReference type="EMBL" id="CP037423">
    <property type="protein sequence ID" value="QDV40953.1"/>
    <property type="molecule type" value="Genomic_DNA"/>
</dbReference>
<dbReference type="GO" id="GO:0016020">
    <property type="term" value="C:membrane"/>
    <property type="evidence" value="ECO:0007669"/>
    <property type="project" value="UniProtKB-SubCell"/>
</dbReference>
<feature type="transmembrane region" description="Helical" evidence="5">
    <location>
        <begin position="387"/>
        <end position="405"/>
    </location>
</feature>
<evidence type="ECO:0000256" key="3">
    <source>
        <dbReference type="ARBA" id="ARBA00022989"/>
    </source>
</evidence>
<keyword evidence="8" id="KW-1185">Reference proteome</keyword>
<gene>
    <name evidence="7" type="ORF">Enr13x_07910</name>
</gene>
<dbReference type="InterPro" id="IPR007016">
    <property type="entry name" value="O-antigen_ligase-rel_domated"/>
</dbReference>
<feature type="transmembrane region" description="Helical" evidence="5">
    <location>
        <begin position="138"/>
        <end position="156"/>
    </location>
</feature>
<dbReference type="PANTHER" id="PTHR37422:SF21">
    <property type="entry name" value="EXOQ-LIKE PROTEIN"/>
    <property type="match status" value="1"/>
</dbReference>
<evidence type="ECO:0000256" key="4">
    <source>
        <dbReference type="ARBA" id="ARBA00023136"/>
    </source>
</evidence>
<keyword evidence="2 5" id="KW-0812">Transmembrane</keyword>
<feature type="transmembrane region" description="Helical" evidence="5">
    <location>
        <begin position="244"/>
        <end position="260"/>
    </location>
</feature>
<evidence type="ECO:0000256" key="5">
    <source>
        <dbReference type="SAM" id="Phobius"/>
    </source>
</evidence>
<dbReference type="GO" id="GO:0016874">
    <property type="term" value="F:ligase activity"/>
    <property type="evidence" value="ECO:0007669"/>
    <property type="project" value="UniProtKB-KW"/>
</dbReference>
<evidence type="ECO:0000256" key="2">
    <source>
        <dbReference type="ARBA" id="ARBA00022692"/>
    </source>
</evidence>
<feature type="transmembrane region" description="Helical" evidence="5">
    <location>
        <begin position="53"/>
        <end position="72"/>
    </location>
</feature>
<dbReference type="PANTHER" id="PTHR37422">
    <property type="entry name" value="TEICHURONIC ACID BIOSYNTHESIS PROTEIN TUAE"/>
    <property type="match status" value="1"/>
</dbReference>
<dbReference type="InterPro" id="IPR051533">
    <property type="entry name" value="WaaL-like"/>
</dbReference>
<dbReference type="KEGG" id="snep:Enr13x_07910"/>